<dbReference type="PROSITE" id="PS51186">
    <property type="entry name" value="GNAT"/>
    <property type="match status" value="1"/>
</dbReference>
<dbReference type="CDD" id="cd04301">
    <property type="entry name" value="NAT_SF"/>
    <property type="match status" value="1"/>
</dbReference>
<dbReference type="AlphaFoldDB" id="A0A1V0UPV7"/>
<dbReference type="GO" id="GO:0016747">
    <property type="term" value="F:acyltransferase activity, transferring groups other than amino-acyl groups"/>
    <property type="evidence" value="ECO:0007669"/>
    <property type="project" value="InterPro"/>
</dbReference>
<dbReference type="Pfam" id="PF00583">
    <property type="entry name" value="Acetyltransf_1"/>
    <property type="match status" value="1"/>
</dbReference>
<accession>A0A1V0UPV7</accession>
<dbReference type="InterPro" id="IPR000182">
    <property type="entry name" value="GNAT_dom"/>
</dbReference>
<evidence type="ECO:0000313" key="2">
    <source>
        <dbReference type="EMBL" id="ARF67171.1"/>
    </source>
</evidence>
<feature type="domain" description="N-acetyltransferase" evidence="1">
    <location>
        <begin position="29"/>
        <end position="178"/>
    </location>
</feature>
<evidence type="ECO:0000313" key="3">
    <source>
        <dbReference type="Proteomes" id="UP000192727"/>
    </source>
</evidence>
<name>A0A1V0UPV7_9BACL</name>
<dbReference type="EMBL" id="CP020557">
    <property type="protein sequence ID" value="ARF67171.1"/>
    <property type="molecule type" value="Genomic_DNA"/>
</dbReference>
<protein>
    <recommendedName>
        <fullName evidence="1">N-acetyltransferase domain-containing protein</fullName>
    </recommendedName>
</protein>
<reference evidence="2 3" key="1">
    <citation type="submission" date="2017-03" db="EMBL/GenBank/DDBJ databases">
        <title>Paenibacillus larvae genome sequencing.</title>
        <authorList>
            <person name="Dingman D.W."/>
        </authorList>
    </citation>
    <scope>NUCLEOTIDE SEQUENCE [LARGE SCALE GENOMIC DNA]</scope>
    <source>
        <strain evidence="2 3">SAG 10367</strain>
    </source>
</reference>
<dbReference type="Gene3D" id="3.40.630.30">
    <property type="match status" value="1"/>
</dbReference>
<organism evidence="2 3">
    <name type="scientific">Paenibacillus larvae subsp. pulvifaciens</name>
    <dbReference type="NCBI Taxonomy" id="1477"/>
    <lineage>
        <taxon>Bacteria</taxon>
        <taxon>Bacillati</taxon>
        <taxon>Bacillota</taxon>
        <taxon>Bacilli</taxon>
        <taxon>Bacillales</taxon>
        <taxon>Paenibacillaceae</taxon>
        <taxon>Paenibacillus</taxon>
    </lineage>
</organism>
<dbReference type="SUPFAM" id="SSF55729">
    <property type="entry name" value="Acyl-CoA N-acyltransferases (Nat)"/>
    <property type="match status" value="1"/>
</dbReference>
<gene>
    <name evidence="2" type="ORF">B7C51_04135</name>
</gene>
<evidence type="ECO:0000259" key="1">
    <source>
        <dbReference type="PROSITE" id="PS51186"/>
    </source>
</evidence>
<sequence length="178" mass="20921">MHIQTQINGNKIEIIQAGSSDKSVIRNLMQLYQYESTDYSGDDPDQHGYFDYPYLDHYWTEEGQMEERRLPLLLKVNGNLAGFILINNHTVYLEQGEDTYTIAEFFVLKKWRKQGIGREAACQLFRRFKGTWEIREEGDNNPSHTFWRKVIHGFTQGNYKEVNSPGWDGPIQIFHVKN</sequence>
<dbReference type="Proteomes" id="UP000192727">
    <property type="component" value="Chromosome"/>
</dbReference>
<dbReference type="InterPro" id="IPR016181">
    <property type="entry name" value="Acyl_CoA_acyltransferase"/>
</dbReference>
<proteinExistence type="predicted"/>
<dbReference type="RefSeq" id="WP_083038748.1">
    <property type="nucleotide sequence ID" value="NZ_CP020557.1"/>
</dbReference>